<keyword evidence="3 10" id="KW-0723">Serine/threonine-protein kinase</keyword>
<dbReference type="Pfam" id="PF00069">
    <property type="entry name" value="Pkinase"/>
    <property type="match status" value="1"/>
</dbReference>
<name>A0A4Z0HLU5_MYCPR</name>
<dbReference type="InterPro" id="IPR000719">
    <property type="entry name" value="Prot_kinase_dom"/>
</dbReference>
<dbReference type="Gene3D" id="1.10.510.10">
    <property type="entry name" value="Transferase(Phosphotransferase) domain 1"/>
    <property type="match status" value="1"/>
</dbReference>
<dbReference type="InterPro" id="IPR008271">
    <property type="entry name" value="Ser/Thr_kinase_AS"/>
</dbReference>
<evidence type="ECO:0000256" key="2">
    <source>
        <dbReference type="ARBA" id="ARBA00014676"/>
    </source>
</evidence>
<dbReference type="CDD" id="cd14014">
    <property type="entry name" value="STKc_PknB_like"/>
    <property type="match status" value="1"/>
</dbReference>
<evidence type="ECO:0000256" key="9">
    <source>
        <dbReference type="ARBA" id="ARBA00048679"/>
    </source>
</evidence>
<keyword evidence="6 10" id="KW-0418">Kinase</keyword>
<dbReference type="Pfam" id="PF16918">
    <property type="entry name" value="PknG_TPR"/>
    <property type="match status" value="2"/>
</dbReference>
<dbReference type="PROSITE" id="PS50011">
    <property type="entry name" value="PROTEIN_KINASE_DOM"/>
    <property type="match status" value="1"/>
</dbReference>
<dbReference type="Gene3D" id="3.30.200.20">
    <property type="entry name" value="Phosphorylase Kinase, domain 1"/>
    <property type="match status" value="1"/>
</dbReference>
<accession>A0A4Z0HLU5</accession>
<evidence type="ECO:0000256" key="7">
    <source>
        <dbReference type="ARBA" id="ARBA00022840"/>
    </source>
</evidence>
<evidence type="ECO:0000256" key="6">
    <source>
        <dbReference type="ARBA" id="ARBA00022777"/>
    </source>
</evidence>
<evidence type="ECO:0000256" key="8">
    <source>
        <dbReference type="ARBA" id="ARBA00047899"/>
    </source>
</evidence>
<evidence type="ECO:0000256" key="3">
    <source>
        <dbReference type="ARBA" id="ARBA00022527"/>
    </source>
</evidence>
<keyword evidence="4" id="KW-0808">Transferase</keyword>
<dbReference type="PROSITE" id="PS00108">
    <property type="entry name" value="PROTEIN_KINASE_ST"/>
    <property type="match status" value="1"/>
</dbReference>
<organism evidence="10 11">
    <name type="scientific">Mycolicibacterium peregrinum</name>
    <name type="common">Mycobacterium peregrinum</name>
    <dbReference type="NCBI Taxonomy" id="43304"/>
    <lineage>
        <taxon>Bacteria</taxon>
        <taxon>Bacillati</taxon>
        <taxon>Actinomycetota</taxon>
        <taxon>Actinomycetes</taxon>
        <taxon>Mycobacteriales</taxon>
        <taxon>Mycobacteriaceae</taxon>
        <taxon>Mycolicibacterium</taxon>
    </lineage>
</organism>
<evidence type="ECO:0000313" key="11">
    <source>
        <dbReference type="Proteomes" id="UP000297792"/>
    </source>
</evidence>
<dbReference type="EC" id="2.7.11.1" evidence="1"/>
<dbReference type="AlphaFoldDB" id="A0A4Z0HLU5"/>
<evidence type="ECO:0000256" key="4">
    <source>
        <dbReference type="ARBA" id="ARBA00022679"/>
    </source>
</evidence>
<evidence type="ECO:0000256" key="5">
    <source>
        <dbReference type="ARBA" id="ARBA00022741"/>
    </source>
</evidence>
<dbReference type="FunFam" id="1.10.510.10:FF:000306">
    <property type="entry name" value="Serine/threonine protein kinase"/>
    <property type="match status" value="1"/>
</dbReference>
<dbReference type="InterPro" id="IPR011990">
    <property type="entry name" value="TPR-like_helical_dom_sf"/>
</dbReference>
<dbReference type="InterPro" id="IPR031634">
    <property type="entry name" value="PknG_rubred"/>
</dbReference>
<gene>
    <name evidence="10" type="ORF">EJD98_30810</name>
</gene>
<dbReference type="Proteomes" id="UP000297792">
    <property type="component" value="Unassembled WGS sequence"/>
</dbReference>
<keyword evidence="11" id="KW-1185">Reference proteome</keyword>
<proteinExistence type="predicted"/>
<evidence type="ECO:0000313" key="10">
    <source>
        <dbReference type="EMBL" id="TGB35943.1"/>
    </source>
</evidence>
<dbReference type="PANTHER" id="PTHR24363">
    <property type="entry name" value="SERINE/THREONINE PROTEIN KINASE"/>
    <property type="match status" value="1"/>
</dbReference>
<dbReference type="RefSeq" id="WP_135362073.1">
    <property type="nucleotide sequence ID" value="NZ_RWJZ01000023.1"/>
</dbReference>
<dbReference type="InterPro" id="IPR011009">
    <property type="entry name" value="Kinase-like_dom_sf"/>
</dbReference>
<protein>
    <recommendedName>
        <fullName evidence="2">Serine/threonine-protein kinase PknG</fullName>
        <ecNumber evidence="1">2.7.11.1</ecNumber>
    </recommendedName>
</protein>
<dbReference type="SUPFAM" id="SSF56112">
    <property type="entry name" value="Protein kinase-like (PK-like)"/>
    <property type="match status" value="1"/>
</dbReference>
<dbReference type="SUPFAM" id="SSF48452">
    <property type="entry name" value="TPR-like"/>
    <property type="match status" value="1"/>
</dbReference>
<dbReference type="EMBL" id="RWKA01000030">
    <property type="protein sequence ID" value="TGB35943.1"/>
    <property type="molecule type" value="Genomic_DNA"/>
</dbReference>
<sequence>MAGKEGTRAVLVTESAPVKAEGATTRPRLRTGRRRVGDGLVEIPIREDIEPAGAILTNPVVAESKRVCPGCGRPVGRGSAGHPGPSDGVCAQCGAVFSFSPQLETGELVAGQYDVQGCIAHGGVGWIYLAIDRNVSDRWVVLKGLLQPGEQQAQEIAVAERQFLAMVNHPGIVKIYNFVEHPGFDGRPVGYIVMEYIGGTTLEAILAKQQPGSSGQSRQMMPVEQALGYLLDVMPSLSYLHSLGLIYNDLKPENIMLTEDNVELIDMGAVSGVEEFGYIYGTKGFQAPEIVRTGPTVATDVYTVGRTLAKLTVDLSDDRFAETLPSRDGVPLFERYESFYRLLVRATNPRPAQRFSSVDDMADQCRGVLHEILAEQTGSPSPRTSTLFSQPPATFGADLALQGTDVFVDGWRRTVALRARDVVDALPRPVPVEESDEDWRIEWDDGTDGLKTGDLAEALACFERVVALLPGEAAPKLAAAATAELLIGTDDVLDAERLWQLAERDYRTLWRTDHAMVSAAFGLARVLAGHGDRAGAIEVLDQVSVTSRHYGEAQLTSVLLRLDGRPGAEITEADLRDAARRVGGLPEAEARVLQIRAFVLGIALDWLRCGGVKTSDEPLLDHPLDNRGLRVGVEEVLRELARHSPRRRHRYRLVDVANSIRPPSWM</sequence>
<evidence type="ECO:0000256" key="1">
    <source>
        <dbReference type="ARBA" id="ARBA00012513"/>
    </source>
</evidence>
<dbReference type="SMART" id="SM00220">
    <property type="entry name" value="S_TKc"/>
    <property type="match status" value="1"/>
</dbReference>
<dbReference type="GO" id="GO:0005524">
    <property type="term" value="F:ATP binding"/>
    <property type="evidence" value="ECO:0007669"/>
    <property type="project" value="UniProtKB-KW"/>
</dbReference>
<keyword evidence="7" id="KW-0067">ATP-binding</keyword>
<keyword evidence="5" id="KW-0547">Nucleotide-binding</keyword>
<comment type="catalytic activity">
    <reaction evidence="9">
        <text>L-seryl-[protein] + ATP = O-phospho-L-seryl-[protein] + ADP + H(+)</text>
        <dbReference type="Rhea" id="RHEA:17989"/>
        <dbReference type="Rhea" id="RHEA-COMP:9863"/>
        <dbReference type="Rhea" id="RHEA-COMP:11604"/>
        <dbReference type="ChEBI" id="CHEBI:15378"/>
        <dbReference type="ChEBI" id="CHEBI:29999"/>
        <dbReference type="ChEBI" id="CHEBI:30616"/>
        <dbReference type="ChEBI" id="CHEBI:83421"/>
        <dbReference type="ChEBI" id="CHEBI:456216"/>
        <dbReference type="EC" id="2.7.11.1"/>
    </reaction>
</comment>
<reference evidence="10 11" key="1">
    <citation type="submission" date="2018-12" db="EMBL/GenBank/DDBJ databases">
        <title>Draft genome sequences of Mycolicibacterium peregrinum isolated from a pig with lymphadenitis and from soil on the same Japanese pig farm.</title>
        <authorList>
            <person name="Komatsu T."/>
            <person name="Ohya K."/>
            <person name="Sawai K."/>
            <person name="Odoi J.O."/>
            <person name="Otsu K."/>
            <person name="Ota A."/>
            <person name="Ito T."/>
            <person name="Kawai M."/>
            <person name="Maruyama F."/>
        </authorList>
    </citation>
    <scope>NUCLEOTIDE SEQUENCE [LARGE SCALE GENOMIC DNA]</scope>
    <source>
        <strain evidence="10 11">138</strain>
    </source>
</reference>
<comment type="caution">
    <text evidence="10">The sequence shown here is derived from an EMBL/GenBank/DDBJ whole genome shotgun (WGS) entry which is preliminary data.</text>
</comment>
<dbReference type="InterPro" id="IPR031636">
    <property type="entry name" value="PknG_TPR"/>
</dbReference>
<comment type="catalytic activity">
    <reaction evidence="8">
        <text>L-threonyl-[protein] + ATP = O-phospho-L-threonyl-[protein] + ADP + H(+)</text>
        <dbReference type="Rhea" id="RHEA:46608"/>
        <dbReference type="Rhea" id="RHEA-COMP:11060"/>
        <dbReference type="Rhea" id="RHEA-COMP:11605"/>
        <dbReference type="ChEBI" id="CHEBI:15378"/>
        <dbReference type="ChEBI" id="CHEBI:30013"/>
        <dbReference type="ChEBI" id="CHEBI:30616"/>
        <dbReference type="ChEBI" id="CHEBI:61977"/>
        <dbReference type="ChEBI" id="CHEBI:456216"/>
        <dbReference type="EC" id="2.7.11.1"/>
    </reaction>
</comment>
<dbReference type="Gene3D" id="1.25.40.10">
    <property type="entry name" value="Tetratricopeptide repeat domain"/>
    <property type="match status" value="2"/>
</dbReference>
<dbReference type="GO" id="GO:0004674">
    <property type="term" value="F:protein serine/threonine kinase activity"/>
    <property type="evidence" value="ECO:0007669"/>
    <property type="project" value="UniProtKB-KW"/>
</dbReference>
<dbReference type="PANTHER" id="PTHR24363:SF0">
    <property type="entry name" value="SERINE_THREONINE KINASE LIKE DOMAIN CONTAINING 1"/>
    <property type="match status" value="1"/>
</dbReference>
<dbReference type="Pfam" id="PF16919">
    <property type="entry name" value="PknG_rubred"/>
    <property type="match status" value="1"/>
</dbReference>